<evidence type="ECO:0000313" key="2">
    <source>
        <dbReference type="EMBL" id="KAL1226076.1"/>
    </source>
</evidence>
<accession>A0ABD1C9B6</accession>
<comment type="caution">
    <text evidence="2">The sequence shown here is derived from an EMBL/GenBank/DDBJ whole genome shotgun (WGS) entry which is preliminary data.</text>
</comment>
<dbReference type="AlphaFoldDB" id="A0ABD1C9B6"/>
<gene>
    <name evidence="2" type="ORF">V5N11_009176</name>
</gene>
<feature type="region of interest" description="Disordered" evidence="1">
    <location>
        <begin position="103"/>
        <end position="179"/>
    </location>
</feature>
<keyword evidence="3" id="KW-1185">Reference proteome</keyword>
<feature type="compositionally biased region" description="Low complexity" evidence="1">
    <location>
        <begin position="145"/>
        <end position="163"/>
    </location>
</feature>
<dbReference type="GO" id="GO:0016787">
    <property type="term" value="F:hydrolase activity"/>
    <property type="evidence" value="ECO:0007669"/>
    <property type="project" value="UniProtKB-KW"/>
</dbReference>
<dbReference type="Proteomes" id="UP001558713">
    <property type="component" value="Unassembled WGS sequence"/>
</dbReference>
<sequence>MVQPRPSDEKKTESSQDGSVENSKVAANDTSEGEEEKKTDTSNTESNQKWLAESSEVGANGTSVSSLCNASISHLQDTECEQESSSLSLFVAVTEKEEEVVESFDTVDSESNPSIIDIEHDSLTDHHQEEAANGKKDPTVENVAIESSSSDITTTSPSPTTESKPPKKEDSDTEMIDAK</sequence>
<name>A0ABD1C9B6_CARAN</name>
<protein>
    <submittedName>
        <fullName evidence="2">Ubiquitin carboxyl-terminal hydrolase 19</fullName>
    </submittedName>
</protein>
<feature type="compositionally biased region" description="Basic and acidic residues" evidence="1">
    <location>
        <begin position="164"/>
        <end position="179"/>
    </location>
</feature>
<reference evidence="2 3" key="1">
    <citation type="submission" date="2024-04" db="EMBL/GenBank/DDBJ databases">
        <title>Genome assembly C_amara_ONT_v2.</title>
        <authorList>
            <person name="Yant L."/>
            <person name="Moore C."/>
            <person name="Slenker M."/>
        </authorList>
    </citation>
    <scope>NUCLEOTIDE SEQUENCE [LARGE SCALE GENOMIC DNA]</scope>
    <source>
        <tissue evidence="2">Leaf</tissue>
    </source>
</reference>
<keyword evidence="2" id="KW-0378">Hydrolase</keyword>
<dbReference type="EMBL" id="JBANAX010000013">
    <property type="protein sequence ID" value="KAL1226076.1"/>
    <property type="molecule type" value="Genomic_DNA"/>
</dbReference>
<proteinExistence type="predicted"/>
<organism evidence="2 3">
    <name type="scientific">Cardamine amara subsp. amara</name>
    <dbReference type="NCBI Taxonomy" id="228776"/>
    <lineage>
        <taxon>Eukaryota</taxon>
        <taxon>Viridiplantae</taxon>
        <taxon>Streptophyta</taxon>
        <taxon>Embryophyta</taxon>
        <taxon>Tracheophyta</taxon>
        <taxon>Spermatophyta</taxon>
        <taxon>Magnoliopsida</taxon>
        <taxon>eudicotyledons</taxon>
        <taxon>Gunneridae</taxon>
        <taxon>Pentapetalae</taxon>
        <taxon>rosids</taxon>
        <taxon>malvids</taxon>
        <taxon>Brassicales</taxon>
        <taxon>Brassicaceae</taxon>
        <taxon>Cardamineae</taxon>
        <taxon>Cardamine</taxon>
    </lineage>
</organism>
<evidence type="ECO:0000313" key="3">
    <source>
        <dbReference type="Proteomes" id="UP001558713"/>
    </source>
</evidence>
<feature type="region of interest" description="Disordered" evidence="1">
    <location>
        <begin position="1"/>
        <end position="64"/>
    </location>
</feature>
<evidence type="ECO:0000256" key="1">
    <source>
        <dbReference type="SAM" id="MobiDB-lite"/>
    </source>
</evidence>
<feature type="compositionally biased region" description="Basic and acidic residues" evidence="1">
    <location>
        <begin position="117"/>
        <end position="139"/>
    </location>
</feature>
<feature type="compositionally biased region" description="Basic and acidic residues" evidence="1">
    <location>
        <begin position="1"/>
        <end position="14"/>
    </location>
</feature>